<dbReference type="EMBL" id="CM023487">
    <property type="protein sequence ID" value="KAH6925558.1"/>
    <property type="molecule type" value="Genomic_DNA"/>
</dbReference>
<comment type="caution">
    <text evidence="1">The sequence shown here is derived from an EMBL/GenBank/DDBJ whole genome shotgun (WGS) entry which is preliminary data.</text>
</comment>
<keyword evidence="2" id="KW-1185">Reference proteome</keyword>
<organism evidence="1 2">
    <name type="scientific">Hyalomma asiaticum</name>
    <name type="common">Tick</name>
    <dbReference type="NCBI Taxonomy" id="266040"/>
    <lineage>
        <taxon>Eukaryota</taxon>
        <taxon>Metazoa</taxon>
        <taxon>Ecdysozoa</taxon>
        <taxon>Arthropoda</taxon>
        <taxon>Chelicerata</taxon>
        <taxon>Arachnida</taxon>
        <taxon>Acari</taxon>
        <taxon>Parasitiformes</taxon>
        <taxon>Ixodida</taxon>
        <taxon>Ixodoidea</taxon>
        <taxon>Ixodidae</taxon>
        <taxon>Hyalomminae</taxon>
        <taxon>Hyalomma</taxon>
    </lineage>
</organism>
<evidence type="ECO:0000313" key="1">
    <source>
        <dbReference type="EMBL" id="KAH6925558.1"/>
    </source>
</evidence>
<proteinExistence type="predicted"/>
<evidence type="ECO:0000313" key="2">
    <source>
        <dbReference type="Proteomes" id="UP000821845"/>
    </source>
</evidence>
<gene>
    <name evidence="1" type="ORF">HPB50_007110</name>
</gene>
<dbReference type="Proteomes" id="UP000821845">
    <property type="component" value="Chromosome 7"/>
</dbReference>
<protein>
    <submittedName>
        <fullName evidence="1">Uncharacterized protein</fullName>
    </submittedName>
</protein>
<accession>A0ACB7RSF5</accession>
<sequence>MLPMEIDNELLISSVAARPMLWQVKNKEFKNKVKKNALWLEVAAAVLPGVPNAENFIQTRWKSLRDKFRRLWTQLKAAHKSGAGAEDTDEMNVSWPYFEMLLFLKDSIEGRA</sequence>
<reference evidence="1" key="1">
    <citation type="submission" date="2020-05" db="EMBL/GenBank/DDBJ databases">
        <title>Large-scale comparative analyses of tick genomes elucidate their genetic diversity and vector capacities.</title>
        <authorList>
            <person name="Jia N."/>
            <person name="Wang J."/>
            <person name="Shi W."/>
            <person name="Du L."/>
            <person name="Sun Y."/>
            <person name="Zhan W."/>
            <person name="Jiang J."/>
            <person name="Wang Q."/>
            <person name="Zhang B."/>
            <person name="Ji P."/>
            <person name="Sakyi L.B."/>
            <person name="Cui X."/>
            <person name="Yuan T."/>
            <person name="Jiang B."/>
            <person name="Yang W."/>
            <person name="Lam T.T.-Y."/>
            <person name="Chang Q."/>
            <person name="Ding S."/>
            <person name="Wang X."/>
            <person name="Zhu J."/>
            <person name="Ruan X."/>
            <person name="Zhao L."/>
            <person name="Wei J."/>
            <person name="Que T."/>
            <person name="Du C."/>
            <person name="Cheng J."/>
            <person name="Dai P."/>
            <person name="Han X."/>
            <person name="Huang E."/>
            <person name="Gao Y."/>
            <person name="Liu J."/>
            <person name="Shao H."/>
            <person name="Ye R."/>
            <person name="Li L."/>
            <person name="Wei W."/>
            <person name="Wang X."/>
            <person name="Wang C."/>
            <person name="Yang T."/>
            <person name="Huo Q."/>
            <person name="Li W."/>
            <person name="Guo W."/>
            <person name="Chen H."/>
            <person name="Zhou L."/>
            <person name="Ni X."/>
            <person name="Tian J."/>
            <person name="Zhou Y."/>
            <person name="Sheng Y."/>
            <person name="Liu T."/>
            <person name="Pan Y."/>
            <person name="Xia L."/>
            <person name="Li J."/>
            <person name="Zhao F."/>
            <person name="Cao W."/>
        </authorList>
    </citation>
    <scope>NUCLEOTIDE SEQUENCE</scope>
    <source>
        <strain evidence="1">Hyas-2018</strain>
    </source>
</reference>
<name>A0ACB7RSF5_HYAAI</name>